<feature type="chain" id="PRO_5011690925" evidence="2">
    <location>
        <begin position="22"/>
        <end position="187"/>
    </location>
</feature>
<dbReference type="Pfam" id="PF13505">
    <property type="entry name" value="OMP_b-brl"/>
    <property type="match status" value="1"/>
</dbReference>
<dbReference type="Gene3D" id="2.40.160.20">
    <property type="match status" value="1"/>
</dbReference>
<sequence>MKAYSLICLLSVITNPTTLLAEDLFAANETSPGQFYAGFSLLKSDAECSFQNIACDSTGYKLATGYKFNNSLAIEGGYYNLFSNDGVSASTSEKSTVKGSGLALSTIGSYAVDDKTSLSGRVGIMAWDAEANTNGIPVNGMNGTDILLGVGAGYKLNDHWQLRGEYEHVGGDLEAKIYSLGTTLSTL</sequence>
<name>A0A1H3ZXV4_9GAMM</name>
<dbReference type="AlphaFoldDB" id="A0A1H3ZXV4"/>
<dbReference type="OrthoDB" id="5624609at2"/>
<dbReference type="InterPro" id="IPR027385">
    <property type="entry name" value="Beta-barrel_OMP"/>
</dbReference>
<keyword evidence="1 2" id="KW-0732">Signal</keyword>
<evidence type="ECO:0000313" key="4">
    <source>
        <dbReference type="EMBL" id="SEA28526.1"/>
    </source>
</evidence>
<feature type="signal peptide" evidence="2">
    <location>
        <begin position="1"/>
        <end position="21"/>
    </location>
</feature>
<evidence type="ECO:0000313" key="5">
    <source>
        <dbReference type="Proteomes" id="UP000199397"/>
    </source>
</evidence>
<accession>A0A1H3ZXV4</accession>
<dbReference type="SUPFAM" id="SSF56925">
    <property type="entry name" value="OMPA-like"/>
    <property type="match status" value="1"/>
</dbReference>
<evidence type="ECO:0000256" key="1">
    <source>
        <dbReference type="ARBA" id="ARBA00022729"/>
    </source>
</evidence>
<feature type="domain" description="Outer membrane protein beta-barrel" evidence="3">
    <location>
        <begin position="26"/>
        <end position="171"/>
    </location>
</feature>
<evidence type="ECO:0000256" key="2">
    <source>
        <dbReference type="SAM" id="SignalP"/>
    </source>
</evidence>
<dbReference type="EMBL" id="FNQP01000006">
    <property type="protein sequence ID" value="SEA28526.1"/>
    <property type="molecule type" value="Genomic_DNA"/>
</dbReference>
<evidence type="ECO:0000259" key="3">
    <source>
        <dbReference type="Pfam" id="PF13505"/>
    </source>
</evidence>
<proteinExistence type="predicted"/>
<organism evidence="4 5">
    <name type="scientific">Thiothrix caldifontis</name>
    <dbReference type="NCBI Taxonomy" id="525918"/>
    <lineage>
        <taxon>Bacteria</taxon>
        <taxon>Pseudomonadati</taxon>
        <taxon>Pseudomonadota</taxon>
        <taxon>Gammaproteobacteria</taxon>
        <taxon>Thiotrichales</taxon>
        <taxon>Thiotrichaceae</taxon>
        <taxon>Thiothrix</taxon>
    </lineage>
</organism>
<reference evidence="4 5" key="1">
    <citation type="submission" date="2016-10" db="EMBL/GenBank/DDBJ databases">
        <authorList>
            <person name="de Groot N.N."/>
        </authorList>
    </citation>
    <scope>NUCLEOTIDE SEQUENCE [LARGE SCALE GENOMIC DNA]</scope>
    <source>
        <strain evidence="4 5">DSM 21228</strain>
    </source>
</reference>
<protein>
    <submittedName>
        <fullName evidence="4">Outer membrane protein beta-barrel domain-containing protein</fullName>
    </submittedName>
</protein>
<keyword evidence="5" id="KW-1185">Reference proteome</keyword>
<dbReference type="RefSeq" id="WP_093066526.1">
    <property type="nucleotide sequence ID" value="NZ_FNQP01000006.1"/>
</dbReference>
<dbReference type="InterPro" id="IPR011250">
    <property type="entry name" value="OMP/PagP_B-barrel"/>
</dbReference>
<dbReference type="STRING" id="525918.SAMN05660964_01262"/>
<gene>
    <name evidence="4" type="ORF">SAMN05660964_01262</name>
</gene>
<dbReference type="Proteomes" id="UP000199397">
    <property type="component" value="Unassembled WGS sequence"/>
</dbReference>